<dbReference type="AlphaFoldDB" id="A0A0H5P5I3"/>
<accession>A0A0H5P5I3</accession>
<sequence>MADLKVELDRLRSASRSWSTEVATGLRNAATSIDELKYSAIQFGLFLGAWQSYSAAAVYVQDRLREGGTEADEVAAALLKVADTYEQQQAGQSRATTELTGDMEFTI</sequence>
<dbReference type="KEGG" id="nfr:ERS450000_05039"/>
<name>A0A0H5P5I3_NOCFR</name>
<evidence type="ECO:0000313" key="2">
    <source>
        <dbReference type="Proteomes" id="UP000057820"/>
    </source>
</evidence>
<proteinExistence type="predicted"/>
<organism evidence="1 2">
    <name type="scientific">Nocardia farcinica</name>
    <dbReference type="NCBI Taxonomy" id="37329"/>
    <lineage>
        <taxon>Bacteria</taxon>
        <taxon>Bacillati</taxon>
        <taxon>Actinomycetota</taxon>
        <taxon>Actinomycetes</taxon>
        <taxon>Mycobacteriales</taxon>
        <taxon>Nocardiaceae</taxon>
        <taxon>Nocardia</taxon>
    </lineage>
</organism>
<protein>
    <recommendedName>
        <fullName evidence="3">ESX-1 secretion-associated protein</fullName>
    </recommendedName>
</protein>
<reference evidence="2" key="1">
    <citation type="submission" date="2015-03" db="EMBL/GenBank/DDBJ databases">
        <authorList>
            <consortium name="Pathogen Informatics"/>
        </authorList>
    </citation>
    <scope>NUCLEOTIDE SEQUENCE [LARGE SCALE GENOMIC DNA]</scope>
    <source>
        <strain evidence="2">NCTC11134</strain>
        <plasmid evidence="2">2</plasmid>
    </source>
</reference>
<dbReference type="Proteomes" id="UP000057820">
    <property type="component" value="Plasmid 2"/>
</dbReference>
<gene>
    <name evidence="1" type="ORF">ERS450000_05039</name>
</gene>
<dbReference type="RefSeq" id="WP_060594422.1">
    <property type="nucleotide sequence ID" value="NZ_CAACYE020000001.1"/>
</dbReference>
<keyword evidence="1" id="KW-0614">Plasmid</keyword>
<dbReference type="EMBL" id="LN868939">
    <property type="protein sequence ID" value="CRY82569.1"/>
    <property type="molecule type" value="Genomic_DNA"/>
</dbReference>
<evidence type="ECO:0008006" key="3">
    <source>
        <dbReference type="Google" id="ProtNLM"/>
    </source>
</evidence>
<evidence type="ECO:0000313" key="1">
    <source>
        <dbReference type="EMBL" id="CRY82569.1"/>
    </source>
</evidence>
<geneLocation type="plasmid" evidence="1">
    <name>2</name>
</geneLocation>